<sequence>VRVTNLNPADTIGASAWLIETGGHTLLLDAGTHPGMEGSEGLPRYSQVAGADVEAIALSHCHHDHCGSLPVALRHFPRARVLMTEPSYFIVERVLHNSVNVMKRQRVEKGIWDYPLYSHEEIDELSYLFQGFKYGHVEPWGAFAGEGESPTLSFHHAGHVLGSAGVRVAHGKESLFYTGDVCFHDQTLSPKAD</sequence>
<dbReference type="SMART" id="SM00849">
    <property type="entry name" value="Lactamase_B"/>
    <property type="match status" value="1"/>
</dbReference>
<organism evidence="2">
    <name type="scientific">marine metagenome</name>
    <dbReference type="NCBI Taxonomy" id="408172"/>
    <lineage>
        <taxon>unclassified sequences</taxon>
        <taxon>metagenomes</taxon>
        <taxon>ecological metagenomes</taxon>
    </lineage>
</organism>
<dbReference type="PANTHER" id="PTHR11203:SF37">
    <property type="entry name" value="INTEGRATOR COMPLEX SUBUNIT 11"/>
    <property type="match status" value="1"/>
</dbReference>
<accession>A0A382L0F2</accession>
<gene>
    <name evidence="2" type="ORF">METZ01_LOCUS281215</name>
</gene>
<dbReference type="SUPFAM" id="SSF56281">
    <property type="entry name" value="Metallo-hydrolase/oxidoreductase"/>
    <property type="match status" value="1"/>
</dbReference>
<dbReference type="PANTHER" id="PTHR11203">
    <property type="entry name" value="CLEAVAGE AND POLYADENYLATION SPECIFICITY FACTOR FAMILY MEMBER"/>
    <property type="match status" value="1"/>
</dbReference>
<protein>
    <recommendedName>
        <fullName evidence="1">Metallo-beta-lactamase domain-containing protein</fullName>
    </recommendedName>
</protein>
<feature type="domain" description="Metallo-beta-lactamase" evidence="1">
    <location>
        <begin position="13"/>
        <end position="191"/>
    </location>
</feature>
<dbReference type="EMBL" id="UINC01083042">
    <property type="protein sequence ID" value="SVC28361.1"/>
    <property type="molecule type" value="Genomic_DNA"/>
</dbReference>
<feature type="non-terminal residue" evidence="2">
    <location>
        <position position="193"/>
    </location>
</feature>
<dbReference type="InterPro" id="IPR001279">
    <property type="entry name" value="Metallo-B-lactamas"/>
</dbReference>
<proteinExistence type="predicted"/>
<evidence type="ECO:0000259" key="1">
    <source>
        <dbReference type="SMART" id="SM00849"/>
    </source>
</evidence>
<dbReference type="Gene3D" id="3.60.15.10">
    <property type="entry name" value="Ribonuclease Z/Hydroxyacylglutathione hydrolase-like"/>
    <property type="match status" value="1"/>
</dbReference>
<dbReference type="InterPro" id="IPR036866">
    <property type="entry name" value="RibonucZ/Hydroxyglut_hydro"/>
</dbReference>
<dbReference type="GO" id="GO:0004521">
    <property type="term" value="F:RNA endonuclease activity"/>
    <property type="evidence" value="ECO:0007669"/>
    <property type="project" value="TreeGrafter"/>
</dbReference>
<name>A0A382L0F2_9ZZZZ</name>
<feature type="non-terminal residue" evidence="2">
    <location>
        <position position="1"/>
    </location>
</feature>
<reference evidence="2" key="1">
    <citation type="submission" date="2018-05" db="EMBL/GenBank/DDBJ databases">
        <authorList>
            <person name="Lanie J.A."/>
            <person name="Ng W.-L."/>
            <person name="Kazmierczak K.M."/>
            <person name="Andrzejewski T.M."/>
            <person name="Davidsen T.M."/>
            <person name="Wayne K.J."/>
            <person name="Tettelin H."/>
            <person name="Glass J.I."/>
            <person name="Rusch D."/>
            <person name="Podicherti R."/>
            <person name="Tsui H.-C.T."/>
            <person name="Winkler M.E."/>
        </authorList>
    </citation>
    <scope>NUCLEOTIDE SEQUENCE</scope>
</reference>
<evidence type="ECO:0000313" key="2">
    <source>
        <dbReference type="EMBL" id="SVC28361.1"/>
    </source>
</evidence>
<dbReference type="Pfam" id="PF00753">
    <property type="entry name" value="Lactamase_B"/>
    <property type="match status" value="1"/>
</dbReference>
<dbReference type="AlphaFoldDB" id="A0A382L0F2"/>
<dbReference type="InterPro" id="IPR050698">
    <property type="entry name" value="MBL"/>
</dbReference>